<evidence type="ECO:0000259" key="9">
    <source>
        <dbReference type="PROSITE" id="PS51379"/>
    </source>
</evidence>
<dbReference type="Pfam" id="PF01512">
    <property type="entry name" value="Complex1_51K"/>
    <property type="match status" value="1"/>
</dbReference>
<feature type="binding site" evidence="8">
    <location>
        <position position="407"/>
    </location>
    <ligand>
        <name>[4Fe-4S] cluster</name>
        <dbReference type="ChEBI" id="CHEBI:49883"/>
        <label>2</label>
    </ligand>
</feature>
<dbReference type="HOGENOM" id="CLU_010808_6_0_9"/>
<evidence type="ECO:0000256" key="4">
    <source>
        <dbReference type="ARBA" id="ARBA00022737"/>
    </source>
</evidence>
<dbReference type="GO" id="GO:0005886">
    <property type="term" value="C:plasma membrane"/>
    <property type="evidence" value="ECO:0007669"/>
    <property type="project" value="UniProtKB-SubCell"/>
</dbReference>
<keyword evidence="4 8" id="KW-0677">Repeat</keyword>
<name>B7CAH2_9FIRM</name>
<dbReference type="InterPro" id="IPR017900">
    <property type="entry name" value="4Fe4S_Fe_S_CS"/>
</dbReference>
<dbReference type="Gene3D" id="3.10.20.600">
    <property type="match status" value="1"/>
</dbReference>
<feature type="binding site" evidence="8">
    <location>
        <position position="404"/>
    </location>
    <ligand>
        <name>[4Fe-4S] cluster</name>
        <dbReference type="ChEBI" id="CHEBI:49883"/>
        <label>2</label>
    </ligand>
</feature>
<dbReference type="SUPFAM" id="SSF46548">
    <property type="entry name" value="alpha-helical ferredoxin"/>
    <property type="match status" value="1"/>
</dbReference>
<comment type="caution">
    <text evidence="10">The sequence shown here is derived from an EMBL/GenBank/DDBJ whole genome shotgun (WGS) entry which is preliminary data.</text>
</comment>
<evidence type="ECO:0000256" key="1">
    <source>
        <dbReference type="ARBA" id="ARBA00022448"/>
    </source>
</evidence>
<comment type="cofactor">
    <cofactor evidence="8">
        <name>[4Fe-4S] cluster</name>
        <dbReference type="ChEBI" id="CHEBI:49883"/>
    </cofactor>
    <text evidence="8">Binds 2 [4Fe-4S] clusters per subunit.</text>
</comment>
<dbReference type="EMBL" id="ABYT01000067">
    <property type="protein sequence ID" value="EEC90232.1"/>
    <property type="molecule type" value="Genomic_DNA"/>
</dbReference>
<evidence type="ECO:0000256" key="3">
    <source>
        <dbReference type="ARBA" id="ARBA00022723"/>
    </source>
</evidence>
<keyword evidence="8" id="KW-1003">Cell membrane</keyword>
<keyword evidence="3 8" id="KW-0479">Metal-binding</keyword>
<feature type="domain" description="4Fe-4S ferredoxin-type" evidence="9">
    <location>
        <begin position="389"/>
        <end position="423"/>
    </location>
</feature>
<dbReference type="NCBIfam" id="TIGR01945">
    <property type="entry name" value="rnfC"/>
    <property type="match status" value="1"/>
</dbReference>
<dbReference type="InterPro" id="IPR026902">
    <property type="entry name" value="RnfC_N"/>
</dbReference>
<feature type="binding site" evidence="8">
    <location>
        <position position="375"/>
    </location>
    <ligand>
        <name>[4Fe-4S] cluster</name>
        <dbReference type="ChEBI" id="CHEBI:49883"/>
        <label>2</label>
    </ligand>
</feature>
<dbReference type="PANTHER" id="PTHR43034">
    <property type="entry name" value="ION-TRANSLOCATING OXIDOREDUCTASE COMPLEX SUBUNIT C"/>
    <property type="match status" value="1"/>
</dbReference>
<sequence length="436" mass="47641">MGGRIYMSLFLGPMRQHIPGKKELTEKSELLHLMPKKEVYIPLVAGRTLDFDILVQEGDTVSVGTKLAETKSGFYVPIYSSVSGTYKGIVKRMHNSLRPQNHMVIECDFKQTRVQSFAPLDWQSATREECVDFVKNAGIVGLGGAGFPTYVKYMKPDGVDYVLINAVECEPYITADYRSVMDDAQDLVTGAKIMKKMAEAKTVYICIKESHPDLIEKVKSALQDAAGVEVYPVPDVYPMGWERVLVREVLHKEYGGLPAEAGAIIGNASSAIAIAKAFEKGEAITQKNLTVSGECVKDPHNVCVPVGMPVSEIIEACGGYTQDTVRLISGGPMMGKTIVNDMFVVDRAMNALTVLPAANDDAIACLRCGKCSDHCPSGLQPVRITAALKANDVDEMSKRGVMSCIECGMCTYICPSHIDVTENVRKAKRIVMLKKK</sequence>
<dbReference type="SUPFAM" id="SSF142019">
    <property type="entry name" value="Nqo1 FMN-binding domain-like"/>
    <property type="match status" value="1"/>
</dbReference>
<dbReference type="STRING" id="518637.EUBIFOR_01193"/>
<feature type="binding site" evidence="8">
    <location>
        <position position="410"/>
    </location>
    <ligand>
        <name>[4Fe-4S] cluster</name>
        <dbReference type="ChEBI" id="CHEBI:49883"/>
        <label>2</label>
    </ligand>
</feature>
<dbReference type="HAMAP" id="MF_00461">
    <property type="entry name" value="RsxC_RnfC"/>
    <property type="match status" value="1"/>
</dbReference>
<keyword evidence="6 8" id="KW-0408">Iron</keyword>
<comment type="subcellular location">
    <subcellularLocation>
        <location evidence="8">Cell membrane</location>
        <topology evidence="8">Peripheral membrane protein</topology>
    </subcellularLocation>
</comment>
<dbReference type="Proteomes" id="UP000004315">
    <property type="component" value="Unassembled WGS sequence"/>
</dbReference>
<dbReference type="Gene3D" id="3.30.70.20">
    <property type="match status" value="1"/>
</dbReference>
<dbReference type="GO" id="GO:0051539">
    <property type="term" value="F:4 iron, 4 sulfur cluster binding"/>
    <property type="evidence" value="ECO:0007669"/>
    <property type="project" value="UniProtKB-KW"/>
</dbReference>
<dbReference type="Pfam" id="PF13375">
    <property type="entry name" value="RnfC_N"/>
    <property type="match status" value="1"/>
</dbReference>
<gene>
    <name evidence="8 10" type="primary">rnfC</name>
    <name evidence="10" type="ORF">EUBIFOR_01193</name>
</gene>
<feature type="binding site" evidence="8">
    <location>
        <position position="371"/>
    </location>
    <ligand>
        <name>[4Fe-4S] cluster</name>
        <dbReference type="ChEBI" id="CHEBI:49883"/>
        <label>1</label>
    </ligand>
</feature>
<accession>B7CAH2</accession>
<evidence type="ECO:0000256" key="8">
    <source>
        <dbReference type="HAMAP-Rule" id="MF_00461"/>
    </source>
</evidence>
<evidence type="ECO:0000256" key="6">
    <source>
        <dbReference type="ARBA" id="ARBA00023004"/>
    </source>
</evidence>
<keyword evidence="8" id="KW-0472">Membrane</keyword>
<dbReference type="GO" id="GO:0009055">
    <property type="term" value="F:electron transfer activity"/>
    <property type="evidence" value="ECO:0007669"/>
    <property type="project" value="InterPro"/>
</dbReference>
<evidence type="ECO:0000256" key="7">
    <source>
        <dbReference type="ARBA" id="ARBA00023014"/>
    </source>
</evidence>
<comment type="similarity">
    <text evidence="8">Belongs to the 4Fe4S bacterial-type ferredoxin family. RnfC subfamily.</text>
</comment>
<keyword evidence="8" id="KW-1278">Translocase</keyword>
<organism evidence="10 11">
    <name type="scientific">Holdemanella biformis DSM 3989</name>
    <dbReference type="NCBI Taxonomy" id="518637"/>
    <lineage>
        <taxon>Bacteria</taxon>
        <taxon>Bacillati</taxon>
        <taxon>Bacillota</taxon>
        <taxon>Erysipelotrichia</taxon>
        <taxon>Erysipelotrichales</taxon>
        <taxon>Erysipelotrichaceae</taxon>
        <taxon>Holdemanella</taxon>
    </lineage>
</organism>
<dbReference type="Pfam" id="PF13237">
    <property type="entry name" value="Fer4_10"/>
    <property type="match status" value="1"/>
</dbReference>
<evidence type="ECO:0000313" key="10">
    <source>
        <dbReference type="EMBL" id="EEC90232.1"/>
    </source>
</evidence>
<reference evidence="10 11" key="1">
    <citation type="submission" date="2008-11" db="EMBL/GenBank/DDBJ databases">
        <title>Draft genome sequence of Eubacterium biforme (DSM 3989).</title>
        <authorList>
            <person name="Sudarsanam P."/>
            <person name="Ley R."/>
            <person name="Guruge J."/>
            <person name="Turnbaugh P.J."/>
            <person name="Mahowald M."/>
            <person name="Liep D."/>
            <person name="Gordon J."/>
        </authorList>
    </citation>
    <scope>NUCLEOTIDE SEQUENCE [LARGE SCALE GENOMIC DNA]</scope>
    <source>
        <strain evidence="10 11">DSM 3989</strain>
    </source>
</reference>
<evidence type="ECO:0000313" key="11">
    <source>
        <dbReference type="Proteomes" id="UP000004315"/>
    </source>
</evidence>
<dbReference type="GO" id="GO:0022900">
    <property type="term" value="P:electron transport chain"/>
    <property type="evidence" value="ECO:0007669"/>
    <property type="project" value="UniProtKB-UniRule"/>
</dbReference>
<feature type="binding site" evidence="8">
    <location>
        <position position="414"/>
    </location>
    <ligand>
        <name>[4Fe-4S] cluster</name>
        <dbReference type="ChEBI" id="CHEBI:49883"/>
        <label>1</label>
    </ligand>
</feature>
<dbReference type="eggNOG" id="COG4656">
    <property type="taxonomic scope" value="Bacteria"/>
</dbReference>
<feature type="binding site" evidence="8">
    <location>
        <position position="365"/>
    </location>
    <ligand>
        <name>[4Fe-4S] cluster</name>
        <dbReference type="ChEBI" id="CHEBI:49883"/>
        <label>1</label>
    </ligand>
</feature>
<keyword evidence="5 8" id="KW-0249">Electron transport</keyword>
<dbReference type="InterPro" id="IPR019554">
    <property type="entry name" value="Soluble_ligand-bd"/>
</dbReference>
<keyword evidence="7 8" id="KW-0411">Iron-sulfur</keyword>
<dbReference type="SUPFAM" id="SSF142984">
    <property type="entry name" value="Nqo1 middle domain-like"/>
    <property type="match status" value="1"/>
</dbReference>
<keyword evidence="11" id="KW-1185">Reference proteome</keyword>
<dbReference type="InterPro" id="IPR017896">
    <property type="entry name" value="4Fe4S_Fe-S-bd"/>
</dbReference>
<feature type="binding site" evidence="8">
    <location>
        <position position="368"/>
    </location>
    <ligand>
        <name>[4Fe-4S] cluster</name>
        <dbReference type="ChEBI" id="CHEBI:49883"/>
        <label>1</label>
    </ligand>
</feature>
<dbReference type="PROSITE" id="PS00198">
    <property type="entry name" value="4FE4S_FER_1"/>
    <property type="match status" value="1"/>
</dbReference>
<dbReference type="InterPro" id="IPR011538">
    <property type="entry name" value="Nuo51_FMN-bd"/>
</dbReference>
<dbReference type="InterPro" id="IPR037225">
    <property type="entry name" value="Nuo51_FMN-bd_sf"/>
</dbReference>
<evidence type="ECO:0000256" key="5">
    <source>
        <dbReference type="ARBA" id="ARBA00022982"/>
    </source>
</evidence>
<dbReference type="PROSITE" id="PS51379">
    <property type="entry name" value="4FE4S_FER_2"/>
    <property type="match status" value="2"/>
</dbReference>
<comment type="function">
    <text evidence="8">Part of a membrane-bound complex that couples electron transfer with translocation of ions across the membrane.</text>
</comment>
<comment type="subunit">
    <text evidence="8">The complex is composed of six subunits: RnfA, RnfB, RnfC, RnfD, RnfE and RnfG.</text>
</comment>
<protein>
    <recommendedName>
        <fullName evidence="8">Ion-translocating oxidoreductase complex subunit C</fullName>
        <ecNumber evidence="8">7.-.-.-</ecNumber>
    </recommendedName>
    <alternativeName>
        <fullName evidence="8">Rnf electron transport complex subunit C</fullName>
    </alternativeName>
</protein>
<dbReference type="AlphaFoldDB" id="B7CAH2"/>
<dbReference type="InterPro" id="IPR010208">
    <property type="entry name" value="Ion_transpt_RnfC/RsxC"/>
</dbReference>
<dbReference type="Pfam" id="PF10531">
    <property type="entry name" value="SLBB"/>
    <property type="match status" value="1"/>
</dbReference>
<feature type="domain" description="4Fe-4S ferredoxin-type" evidence="9">
    <location>
        <begin position="354"/>
        <end position="385"/>
    </location>
</feature>
<keyword evidence="1 8" id="KW-0813">Transport</keyword>
<evidence type="ECO:0000256" key="2">
    <source>
        <dbReference type="ARBA" id="ARBA00022485"/>
    </source>
</evidence>
<keyword evidence="2 8" id="KW-0004">4Fe-4S</keyword>
<proteinExistence type="inferred from homology"/>
<dbReference type="PANTHER" id="PTHR43034:SF2">
    <property type="entry name" value="ION-TRANSLOCATING OXIDOREDUCTASE COMPLEX SUBUNIT C"/>
    <property type="match status" value="1"/>
</dbReference>
<dbReference type="GO" id="GO:0046872">
    <property type="term" value="F:metal ion binding"/>
    <property type="evidence" value="ECO:0007669"/>
    <property type="project" value="UniProtKB-KW"/>
</dbReference>
<dbReference type="EC" id="7.-.-.-" evidence="8"/>
<dbReference type="Gene3D" id="3.40.50.11540">
    <property type="entry name" value="NADH-ubiquinone oxidoreductase 51kDa subunit"/>
    <property type="match status" value="1"/>
</dbReference>